<sequence length="51" mass="6070">MYTDLEHVARHQITERVRAAAEPHLTPRRPLRRRTARELRRLANRLDASPD</sequence>
<dbReference type="EMBL" id="CADCUG010000010">
    <property type="protein sequence ID" value="CAA9316175.1"/>
    <property type="molecule type" value="Genomic_DNA"/>
</dbReference>
<evidence type="ECO:0000313" key="1">
    <source>
        <dbReference type="EMBL" id="CAA9316175.1"/>
    </source>
</evidence>
<name>A0A6J4KVI1_9ACTN</name>
<accession>A0A6J4KVI1</accession>
<dbReference type="AlphaFoldDB" id="A0A6J4KVI1"/>
<proteinExistence type="predicted"/>
<gene>
    <name evidence="1" type="ORF">AVDCRST_MAG29-137</name>
</gene>
<reference evidence="1" key="1">
    <citation type="submission" date="2020-02" db="EMBL/GenBank/DDBJ databases">
        <authorList>
            <person name="Meier V. D."/>
        </authorList>
    </citation>
    <scope>NUCLEOTIDE SEQUENCE</scope>
    <source>
        <strain evidence="1">AVDCRST_MAG29</strain>
    </source>
</reference>
<protein>
    <submittedName>
        <fullName evidence="1">Uncharacterized protein</fullName>
    </submittedName>
</protein>
<organism evidence="1">
    <name type="scientific">uncultured Nocardioidaceae bacterium</name>
    <dbReference type="NCBI Taxonomy" id="253824"/>
    <lineage>
        <taxon>Bacteria</taxon>
        <taxon>Bacillati</taxon>
        <taxon>Actinomycetota</taxon>
        <taxon>Actinomycetes</taxon>
        <taxon>Propionibacteriales</taxon>
        <taxon>Nocardioidaceae</taxon>
        <taxon>environmental samples</taxon>
    </lineage>
</organism>